<reference evidence="1 2" key="1">
    <citation type="journal article" date="2015" name="Nature">
        <title>rRNA introns, odd ribosomes, and small enigmatic genomes across a large radiation of phyla.</title>
        <authorList>
            <person name="Brown C.T."/>
            <person name="Hug L.A."/>
            <person name="Thomas B.C."/>
            <person name="Sharon I."/>
            <person name="Castelle C.J."/>
            <person name="Singh A."/>
            <person name="Wilkins M.J."/>
            <person name="Williams K.H."/>
            <person name="Banfield J.F."/>
        </authorList>
    </citation>
    <scope>NUCLEOTIDE SEQUENCE [LARGE SCALE GENOMIC DNA]</scope>
</reference>
<evidence type="ECO:0000313" key="2">
    <source>
        <dbReference type="Proteomes" id="UP000033881"/>
    </source>
</evidence>
<dbReference type="Proteomes" id="UP000033881">
    <property type="component" value="Unassembled WGS sequence"/>
</dbReference>
<gene>
    <name evidence="1" type="ORF">UT24_C0012G0051</name>
</gene>
<protein>
    <submittedName>
        <fullName evidence="1">Uncharacterized protein</fullName>
    </submittedName>
</protein>
<organism evidence="1 2">
    <name type="scientific">Candidatus Woesebacteria bacterium GW2011_GWB1_39_12</name>
    <dbReference type="NCBI Taxonomy" id="1618574"/>
    <lineage>
        <taxon>Bacteria</taxon>
        <taxon>Candidatus Woeseibacteriota</taxon>
    </lineage>
</organism>
<name>A0A0G0M8H1_9BACT</name>
<comment type="caution">
    <text evidence="1">The sequence shown here is derived from an EMBL/GenBank/DDBJ whole genome shotgun (WGS) entry which is preliminary data.</text>
</comment>
<sequence>MDDVKKMFRVIVNGQSVIKQELLSEIKKVDKSLSGRIDSLTTEMKDGFKKVNKRLDLIGKSVAFLEDDTPTREEHDKLEKRVSKVERKLQIQAPV</sequence>
<dbReference type="EMBL" id="LBWB01000012">
    <property type="protein sequence ID" value="KKR00429.1"/>
    <property type="molecule type" value="Genomic_DNA"/>
</dbReference>
<evidence type="ECO:0000313" key="1">
    <source>
        <dbReference type="EMBL" id="KKR00429.1"/>
    </source>
</evidence>
<dbReference type="STRING" id="1618574.UT24_C0012G0051"/>
<accession>A0A0G0M8H1</accession>
<proteinExistence type="predicted"/>
<dbReference type="AlphaFoldDB" id="A0A0G0M8H1"/>